<evidence type="ECO:0000313" key="2">
    <source>
        <dbReference type="Proteomes" id="UP000479000"/>
    </source>
</evidence>
<protein>
    <submittedName>
        <fullName evidence="1">Uncharacterized protein</fullName>
    </submittedName>
</protein>
<keyword evidence="2" id="KW-1185">Reference proteome</keyword>
<proteinExistence type="predicted"/>
<accession>A0A6H5GX09</accession>
<reference evidence="1 2" key="1">
    <citation type="submission" date="2020-02" db="EMBL/GenBank/DDBJ databases">
        <authorList>
            <person name="Ferguson B K."/>
        </authorList>
    </citation>
    <scope>NUCLEOTIDE SEQUENCE [LARGE SCALE GENOMIC DNA]</scope>
</reference>
<feature type="non-terminal residue" evidence="1">
    <location>
        <position position="148"/>
    </location>
</feature>
<name>A0A6H5GX09_9HEMI</name>
<gene>
    <name evidence="1" type="ORF">NTEN_LOCUS12778</name>
</gene>
<dbReference type="AlphaFoldDB" id="A0A6H5GX09"/>
<sequence>MVRRETNTDGNGIQAHEGRLQMLLRAWPWGMTRNKKAFFMPPMGIEHKLPAAITSMDISPSILNFFSKFLEPELLSRKDLVQPGFGQRILALLKAEEKMTGRKVDIIYLVMIKRSIVCKWQPDANSEMIKRTISIRNKSCVPAKNKFT</sequence>
<organism evidence="1 2">
    <name type="scientific">Nesidiocoris tenuis</name>
    <dbReference type="NCBI Taxonomy" id="355587"/>
    <lineage>
        <taxon>Eukaryota</taxon>
        <taxon>Metazoa</taxon>
        <taxon>Ecdysozoa</taxon>
        <taxon>Arthropoda</taxon>
        <taxon>Hexapoda</taxon>
        <taxon>Insecta</taxon>
        <taxon>Pterygota</taxon>
        <taxon>Neoptera</taxon>
        <taxon>Paraneoptera</taxon>
        <taxon>Hemiptera</taxon>
        <taxon>Heteroptera</taxon>
        <taxon>Panheteroptera</taxon>
        <taxon>Cimicomorpha</taxon>
        <taxon>Miridae</taxon>
        <taxon>Dicyphina</taxon>
        <taxon>Nesidiocoris</taxon>
    </lineage>
</organism>
<dbReference type="Proteomes" id="UP000479000">
    <property type="component" value="Unassembled WGS sequence"/>
</dbReference>
<evidence type="ECO:0000313" key="1">
    <source>
        <dbReference type="EMBL" id="CAB0007503.1"/>
    </source>
</evidence>
<dbReference type="EMBL" id="CADCXU010019129">
    <property type="protein sequence ID" value="CAB0007503.1"/>
    <property type="molecule type" value="Genomic_DNA"/>
</dbReference>